<name>A0AA37SVE9_9ALTE</name>
<dbReference type="EMBL" id="BSOT01000005">
    <property type="protein sequence ID" value="GLR70198.1"/>
    <property type="molecule type" value="Genomic_DNA"/>
</dbReference>
<dbReference type="AlphaFoldDB" id="A0AA37SVE9"/>
<gene>
    <name evidence="1" type="ORF">GCM10007852_11060</name>
</gene>
<dbReference type="Pfam" id="PF11279">
    <property type="entry name" value="DUF3080"/>
    <property type="match status" value="1"/>
</dbReference>
<dbReference type="RefSeq" id="WP_284216503.1">
    <property type="nucleotide sequence ID" value="NZ_BSOT01000005.1"/>
</dbReference>
<dbReference type="InterPro" id="IPR021431">
    <property type="entry name" value="DUF3080"/>
</dbReference>
<sequence length="355" mass="41268">MKRTIFSAFHAMQTPYQIKNLYLRINHLKDVFAILTMSIIVSACNENQQIRHDLEALHERLIDFTDISAPVLDATVQLDAPRKSSLRLTTTDIQINLREFYALKACPLSKTIAERNTSLGKTQLPSIRYAYEKSLISALQNCMDILPDDNQMKLKLNNWLTQKKQALPIVWANMITQSNETYNAFAISADFISGTNSDQFHASRLALNYIVNSNETTTLESHLKTLQESRLFARMWRTQWLISQYLTQMSPLLTTYLEQNTCNTKQEKESVKIMQNIFRLFFAEKIQPVTSELNNYHYQLSPLFAELSHRLSNIDDKTVAFAMFIKNQYELGHTEYKASIQQYVQLWQRVFIHCT</sequence>
<organism evidence="1 2">
    <name type="scientific">Agaribacter marinus</name>
    <dbReference type="NCBI Taxonomy" id="1431249"/>
    <lineage>
        <taxon>Bacteria</taxon>
        <taxon>Pseudomonadati</taxon>
        <taxon>Pseudomonadota</taxon>
        <taxon>Gammaproteobacteria</taxon>
        <taxon>Alteromonadales</taxon>
        <taxon>Alteromonadaceae</taxon>
        <taxon>Agaribacter</taxon>
    </lineage>
</organism>
<evidence type="ECO:0000313" key="1">
    <source>
        <dbReference type="EMBL" id="GLR70198.1"/>
    </source>
</evidence>
<evidence type="ECO:0000313" key="2">
    <source>
        <dbReference type="Proteomes" id="UP001156601"/>
    </source>
</evidence>
<comment type="caution">
    <text evidence="1">The sequence shown here is derived from an EMBL/GenBank/DDBJ whole genome shotgun (WGS) entry which is preliminary data.</text>
</comment>
<dbReference type="Proteomes" id="UP001156601">
    <property type="component" value="Unassembled WGS sequence"/>
</dbReference>
<protein>
    <recommendedName>
        <fullName evidence="3">DUF3080 family protein</fullName>
    </recommendedName>
</protein>
<evidence type="ECO:0008006" key="3">
    <source>
        <dbReference type="Google" id="ProtNLM"/>
    </source>
</evidence>
<keyword evidence="2" id="KW-1185">Reference proteome</keyword>
<reference evidence="1" key="2">
    <citation type="submission" date="2023-01" db="EMBL/GenBank/DDBJ databases">
        <title>Draft genome sequence of Agaribacter marinus strain NBRC 110023.</title>
        <authorList>
            <person name="Sun Q."/>
            <person name="Mori K."/>
        </authorList>
    </citation>
    <scope>NUCLEOTIDE SEQUENCE</scope>
    <source>
        <strain evidence="1">NBRC 110023</strain>
    </source>
</reference>
<reference evidence="1" key="1">
    <citation type="journal article" date="2014" name="Int. J. Syst. Evol. Microbiol.">
        <title>Complete genome sequence of Corynebacterium casei LMG S-19264T (=DSM 44701T), isolated from a smear-ripened cheese.</title>
        <authorList>
            <consortium name="US DOE Joint Genome Institute (JGI-PGF)"/>
            <person name="Walter F."/>
            <person name="Albersmeier A."/>
            <person name="Kalinowski J."/>
            <person name="Ruckert C."/>
        </authorList>
    </citation>
    <scope>NUCLEOTIDE SEQUENCE</scope>
    <source>
        <strain evidence="1">NBRC 110023</strain>
    </source>
</reference>
<accession>A0AA37SVE9</accession>
<proteinExistence type="predicted"/>